<keyword evidence="3" id="KW-0540">Nuclease</keyword>
<dbReference type="AlphaFoldDB" id="A0A9W6P706"/>
<dbReference type="Proteomes" id="UP001165092">
    <property type="component" value="Unassembled WGS sequence"/>
</dbReference>
<name>A0A9W6P706_9ACTN</name>
<dbReference type="GO" id="GO:0003724">
    <property type="term" value="F:RNA helicase activity"/>
    <property type="evidence" value="ECO:0007669"/>
    <property type="project" value="TreeGrafter"/>
</dbReference>
<dbReference type="Pfam" id="PF22590">
    <property type="entry name" value="Cas3-like_C_2"/>
    <property type="match status" value="1"/>
</dbReference>
<dbReference type="Gene3D" id="3.40.50.300">
    <property type="entry name" value="P-loop containing nucleotide triphosphate hydrolases"/>
    <property type="match status" value="2"/>
</dbReference>
<keyword evidence="7" id="KW-0347">Helicase</keyword>
<dbReference type="PANTHER" id="PTHR47963">
    <property type="entry name" value="DEAD-BOX ATP-DEPENDENT RNA HELICASE 47, MITOCHONDRIAL"/>
    <property type="match status" value="1"/>
</dbReference>
<evidence type="ECO:0000256" key="7">
    <source>
        <dbReference type="ARBA" id="ARBA00022806"/>
    </source>
</evidence>
<feature type="domain" description="Helicase C-terminal" evidence="12">
    <location>
        <begin position="628"/>
        <end position="725"/>
    </location>
</feature>
<evidence type="ECO:0000313" key="13">
    <source>
        <dbReference type="EMBL" id="GLU48644.1"/>
    </source>
</evidence>
<reference evidence="13" key="1">
    <citation type="submission" date="2023-02" db="EMBL/GenBank/DDBJ databases">
        <title>Nocardiopsis ansamitocini NBRC 112285.</title>
        <authorList>
            <person name="Ichikawa N."/>
            <person name="Sato H."/>
            <person name="Tonouchi N."/>
        </authorList>
    </citation>
    <scope>NUCLEOTIDE SEQUENCE</scope>
    <source>
        <strain evidence="13">NBRC 112285</strain>
    </source>
</reference>
<dbReference type="GO" id="GO:0005524">
    <property type="term" value="F:ATP binding"/>
    <property type="evidence" value="ECO:0007669"/>
    <property type="project" value="UniProtKB-KW"/>
</dbReference>
<dbReference type="GO" id="GO:0016787">
    <property type="term" value="F:hydrolase activity"/>
    <property type="evidence" value="ECO:0007669"/>
    <property type="project" value="UniProtKB-KW"/>
</dbReference>
<dbReference type="GO" id="GO:0046872">
    <property type="term" value="F:metal ion binding"/>
    <property type="evidence" value="ECO:0007669"/>
    <property type="project" value="UniProtKB-KW"/>
</dbReference>
<dbReference type="Pfam" id="PF18019">
    <property type="entry name" value="Cas3_HD"/>
    <property type="match status" value="1"/>
</dbReference>
<evidence type="ECO:0000256" key="8">
    <source>
        <dbReference type="ARBA" id="ARBA00022840"/>
    </source>
</evidence>
<keyword evidence="9" id="KW-0051">Antiviral defense</keyword>
<dbReference type="InterPro" id="IPR001650">
    <property type="entry name" value="Helicase_C-like"/>
</dbReference>
<dbReference type="InterPro" id="IPR014001">
    <property type="entry name" value="Helicase_ATP-bd"/>
</dbReference>
<keyword evidence="4" id="KW-0479">Metal-binding</keyword>
<dbReference type="RefSeq" id="WP_285760108.1">
    <property type="nucleotide sequence ID" value="NZ_BSQG01000004.1"/>
</dbReference>
<evidence type="ECO:0000256" key="6">
    <source>
        <dbReference type="ARBA" id="ARBA00022801"/>
    </source>
</evidence>
<dbReference type="InterPro" id="IPR050547">
    <property type="entry name" value="DEAD_box_RNA_helicases"/>
</dbReference>
<evidence type="ECO:0000259" key="11">
    <source>
        <dbReference type="SMART" id="SM00487"/>
    </source>
</evidence>
<keyword evidence="14" id="KW-1185">Reference proteome</keyword>
<keyword evidence="6" id="KW-0378">Hydrolase</keyword>
<evidence type="ECO:0000256" key="5">
    <source>
        <dbReference type="ARBA" id="ARBA00022741"/>
    </source>
</evidence>
<proteinExistence type="inferred from homology"/>
<protein>
    <recommendedName>
        <fullName evidence="15">CRISPR-associated helicase Cas3</fullName>
    </recommendedName>
</protein>
<keyword evidence="8" id="KW-0067">ATP-binding</keyword>
<feature type="region of interest" description="Disordered" evidence="10">
    <location>
        <begin position="1"/>
        <end position="23"/>
    </location>
</feature>
<evidence type="ECO:0000256" key="10">
    <source>
        <dbReference type="SAM" id="MobiDB-lite"/>
    </source>
</evidence>
<dbReference type="SMART" id="SM00490">
    <property type="entry name" value="HELICc"/>
    <property type="match status" value="1"/>
</dbReference>
<comment type="similarity">
    <text evidence="2">In the central section; belongs to the CRISPR-associated helicase Cas3 family.</text>
</comment>
<gene>
    <name evidence="13" type="ORF">Nans01_29950</name>
</gene>
<dbReference type="InterPro" id="IPR027417">
    <property type="entry name" value="P-loop_NTPase"/>
</dbReference>
<comment type="caution">
    <text evidence="13">The sequence shown here is derived from an EMBL/GenBank/DDBJ whole genome shotgun (WGS) entry which is preliminary data.</text>
</comment>
<dbReference type="Gene3D" id="1.10.3210.30">
    <property type="match status" value="1"/>
</dbReference>
<dbReference type="InterPro" id="IPR054712">
    <property type="entry name" value="Cas3-like_dom"/>
</dbReference>
<keyword evidence="5" id="KW-0547">Nucleotide-binding</keyword>
<feature type="domain" description="Helicase ATP-binding" evidence="11">
    <location>
        <begin position="294"/>
        <end position="547"/>
    </location>
</feature>
<sequence length="1006" mass="110770">MSFRRSLQRATARTAAPQRGNDRPRALGVVWGKSEGLPAPYPLIAHLLDAAAMIVALGSDNFRMGFGGASKALGRQELLCLALLAALHDLGKAITGFAARDKTAWLAMWKGKPPFSEGFSRAHTAPGHASAIQDGWIAQMVAAGPAVKTVIEYVGLVVGSHHGKVPGLMNTTDALTALAASGDAQADWVWVRSEIAHTVWQALGSPMFSADEDERSSRALAVAGACGMVQWADWIVSQESYIQRRMEHLPGPRGWTVEAARAFFESGIEAAAAELKRIGVRPLKLQKQTFVERFGFEPRGVQLSLRQELAPMITGPGLLVITDRTGAGKTQASLDAFSMMRERLNEERGLLFVLPTMATTDAMFGRVVKDMRRTLGEDATVELLHSMASFSEEAARLLERRPGTAEAVGGAAMDKAVIESDCERGSPYRSKWMSQGARRLHATVGVCTIDQLLAISLPSRFQPLRMAGLRDKVVVIDEAHTCDAYSQSLLRRTLMWLGAIGVPVIVLSATLPDKLTRSLRDSYDVGAACWRRINGLGTVEQSGHEQRAPYPGWLYYDARSARTQVRHSPVGEVAQLSFRLHAMELAERDLAKRGVQMAERCRSVLDAIFAPGGQGNALIVVNTVTAAQALAVRLRAQAPADCRVELLHARFPVGERGRRTDRLEQQFGKPGSRDSEQRLARPRRSILVATSVVEQSLDWDFDVVISELAPMSLLFQRAGRAHRHRSGGQIPRAWRQWSVHVLAGIEQGLPVEAVPYPLDELMATWEALEERTGNGLEAAAGLPGRLVEVPTGVQELVERATRDQLWLCSEDERFAEAAMACWSEATVQAGQGEQVVIPRPDLRVKDLHKLTSASEDVETILTTRLGADSVRLLPVWTKDDQMFLDADCTLPMPQVPEEEDEEKPGRKKKRKRVDQEIVWSIVKHTISARSAFWHEEARSPSPGWFDRDPALERVVTVEFERTATDHRIADTDVTITGHAPVHPISAYRVLLSEDLGLFAAFSRRYR</sequence>
<evidence type="ECO:0000256" key="3">
    <source>
        <dbReference type="ARBA" id="ARBA00022722"/>
    </source>
</evidence>
<evidence type="ECO:0000256" key="2">
    <source>
        <dbReference type="ARBA" id="ARBA00009046"/>
    </source>
</evidence>
<feature type="region of interest" description="Disordered" evidence="10">
    <location>
        <begin position="658"/>
        <end position="678"/>
    </location>
</feature>
<dbReference type="SMART" id="SM00487">
    <property type="entry name" value="DEXDc"/>
    <property type="match status" value="1"/>
</dbReference>
<dbReference type="InterPro" id="IPR006483">
    <property type="entry name" value="CRISPR-assoc_Cas3_HD"/>
</dbReference>
<dbReference type="PANTHER" id="PTHR47963:SF9">
    <property type="entry name" value="CRISPR-ASSOCIATED ENDONUCLEASE_HELICASE CAS3"/>
    <property type="match status" value="1"/>
</dbReference>
<evidence type="ECO:0000256" key="4">
    <source>
        <dbReference type="ARBA" id="ARBA00022723"/>
    </source>
</evidence>
<evidence type="ECO:0000259" key="12">
    <source>
        <dbReference type="SMART" id="SM00490"/>
    </source>
</evidence>
<dbReference type="SUPFAM" id="SSF52540">
    <property type="entry name" value="P-loop containing nucleoside triphosphate hydrolases"/>
    <property type="match status" value="1"/>
</dbReference>
<organism evidence="13 14">
    <name type="scientific">Nocardiopsis ansamitocini</name>
    <dbReference type="NCBI Taxonomy" id="1670832"/>
    <lineage>
        <taxon>Bacteria</taxon>
        <taxon>Bacillati</taxon>
        <taxon>Actinomycetota</taxon>
        <taxon>Actinomycetes</taxon>
        <taxon>Streptosporangiales</taxon>
        <taxon>Nocardiopsidaceae</taxon>
        <taxon>Nocardiopsis</taxon>
    </lineage>
</organism>
<dbReference type="GO" id="GO:0051607">
    <property type="term" value="P:defense response to virus"/>
    <property type="evidence" value="ECO:0007669"/>
    <property type="project" value="UniProtKB-KW"/>
</dbReference>
<dbReference type="GO" id="GO:0004518">
    <property type="term" value="F:nuclease activity"/>
    <property type="evidence" value="ECO:0007669"/>
    <property type="project" value="UniProtKB-KW"/>
</dbReference>
<dbReference type="GO" id="GO:0003723">
    <property type="term" value="F:RNA binding"/>
    <property type="evidence" value="ECO:0007669"/>
    <property type="project" value="TreeGrafter"/>
</dbReference>
<evidence type="ECO:0008006" key="15">
    <source>
        <dbReference type="Google" id="ProtNLM"/>
    </source>
</evidence>
<evidence type="ECO:0000313" key="14">
    <source>
        <dbReference type="Proteomes" id="UP001165092"/>
    </source>
</evidence>
<dbReference type="EMBL" id="BSQG01000004">
    <property type="protein sequence ID" value="GLU48644.1"/>
    <property type="molecule type" value="Genomic_DNA"/>
</dbReference>
<accession>A0A9W6P706</accession>
<evidence type="ECO:0000256" key="1">
    <source>
        <dbReference type="ARBA" id="ARBA00006847"/>
    </source>
</evidence>
<dbReference type="NCBIfam" id="TIGR01587">
    <property type="entry name" value="cas3_core"/>
    <property type="match status" value="1"/>
</dbReference>
<dbReference type="InterPro" id="IPR006474">
    <property type="entry name" value="Helicase_Cas3_CRISPR-ass_core"/>
</dbReference>
<evidence type="ECO:0000256" key="9">
    <source>
        <dbReference type="ARBA" id="ARBA00023118"/>
    </source>
</evidence>
<dbReference type="InterPro" id="IPR038257">
    <property type="entry name" value="CRISPR-assoc_Cas3_HD_sf"/>
</dbReference>
<comment type="similarity">
    <text evidence="1">In the N-terminal section; belongs to the CRISPR-associated nuclease Cas3-HD family.</text>
</comment>